<keyword evidence="3" id="KW-1185">Reference proteome</keyword>
<keyword evidence="1" id="KW-0732">Signal</keyword>
<evidence type="ECO:0008006" key="4">
    <source>
        <dbReference type="Google" id="ProtNLM"/>
    </source>
</evidence>
<accession>A0ABQ0D7T2</accession>
<feature type="chain" id="PRO_5047518908" description="Secreted protein" evidence="1">
    <location>
        <begin position="17"/>
        <end position="85"/>
    </location>
</feature>
<sequence>MIILIILVVISKGLETEQYIEHGNKDDNKREDNMLVSTRTKQYKHDNKYNTDENTQNQTYNRLTNTIQNIHNNTHLIAETPTPSQ</sequence>
<evidence type="ECO:0000256" key="1">
    <source>
        <dbReference type="SAM" id="SignalP"/>
    </source>
</evidence>
<organism evidence="2 3">
    <name type="scientific">Entamoeba nuttalli</name>
    <dbReference type="NCBI Taxonomy" id="412467"/>
    <lineage>
        <taxon>Eukaryota</taxon>
        <taxon>Amoebozoa</taxon>
        <taxon>Evosea</taxon>
        <taxon>Archamoebae</taxon>
        <taxon>Mastigamoebida</taxon>
        <taxon>Entamoebidae</taxon>
        <taxon>Entamoeba</taxon>
    </lineage>
</organism>
<gene>
    <name evidence="2" type="ORF">ENUP19_0009G0027</name>
</gene>
<evidence type="ECO:0000313" key="3">
    <source>
        <dbReference type="Proteomes" id="UP001628156"/>
    </source>
</evidence>
<dbReference type="EMBL" id="BAAFRS010000009">
    <property type="protein sequence ID" value="GAB1218921.1"/>
    <property type="molecule type" value="Genomic_DNA"/>
</dbReference>
<comment type="caution">
    <text evidence="2">The sequence shown here is derived from an EMBL/GenBank/DDBJ whole genome shotgun (WGS) entry which is preliminary data.</text>
</comment>
<evidence type="ECO:0000313" key="2">
    <source>
        <dbReference type="EMBL" id="GAB1218921.1"/>
    </source>
</evidence>
<proteinExistence type="predicted"/>
<protein>
    <recommendedName>
        <fullName evidence="4">Secreted protein</fullName>
    </recommendedName>
</protein>
<reference evidence="2 3" key="1">
    <citation type="journal article" date="2019" name="PLoS Negl. Trop. Dis.">
        <title>Whole genome sequencing of Entamoeba nuttalli reveals mammalian host-related molecular signatures and a novel octapeptide-repeat surface protein.</title>
        <authorList>
            <person name="Tanaka M."/>
            <person name="Makiuchi T."/>
            <person name="Komiyama T."/>
            <person name="Shiina T."/>
            <person name="Osaki K."/>
            <person name="Tachibana H."/>
        </authorList>
    </citation>
    <scope>NUCLEOTIDE SEQUENCE [LARGE SCALE GENOMIC DNA]</scope>
    <source>
        <strain evidence="2 3">P19-061405</strain>
    </source>
</reference>
<feature type="signal peptide" evidence="1">
    <location>
        <begin position="1"/>
        <end position="16"/>
    </location>
</feature>
<name>A0ABQ0D7T2_9EUKA</name>
<dbReference type="Proteomes" id="UP001628156">
    <property type="component" value="Unassembled WGS sequence"/>
</dbReference>